<keyword evidence="4" id="KW-1185">Reference proteome</keyword>
<sequence length="62" mass="6707">MAKVPPMSEPHIDPAGNTQQFKAFAQRQEPEAAAPERSRMIPIIAVVAAVIVVAVVVFLLVR</sequence>
<feature type="transmembrane region" description="Helical" evidence="2">
    <location>
        <begin position="40"/>
        <end position="61"/>
    </location>
</feature>
<dbReference type="Proteomes" id="UP000645217">
    <property type="component" value="Unassembled WGS sequence"/>
</dbReference>
<evidence type="ECO:0000256" key="1">
    <source>
        <dbReference type="SAM" id="MobiDB-lite"/>
    </source>
</evidence>
<dbReference type="AlphaFoldDB" id="A0A917VQW8"/>
<proteinExistence type="predicted"/>
<reference evidence="3" key="1">
    <citation type="journal article" date="2014" name="Int. J. Syst. Evol. Microbiol.">
        <title>Complete genome sequence of Corynebacterium casei LMG S-19264T (=DSM 44701T), isolated from a smear-ripened cheese.</title>
        <authorList>
            <consortium name="US DOE Joint Genome Institute (JGI-PGF)"/>
            <person name="Walter F."/>
            <person name="Albersmeier A."/>
            <person name="Kalinowski J."/>
            <person name="Ruckert C."/>
        </authorList>
    </citation>
    <scope>NUCLEOTIDE SEQUENCE</scope>
    <source>
        <strain evidence="3">JCM 13064</strain>
    </source>
</reference>
<feature type="region of interest" description="Disordered" evidence="1">
    <location>
        <begin position="1"/>
        <end position="36"/>
    </location>
</feature>
<protein>
    <submittedName>
        <fullName evidence="3">Uncharacterized protein</fullName>
    </submittedName>
</protein>
<comment type="caution">
    <text evidence="3">The sequence shown here is derived from an EMBL/GenBank/DDBJ whole genome shotgun (WGS) entry which is preliminary data.</text>
</comment>
<organism evidence="3 4">
    <name type="scientific">Sphaerisporangium melleum</name>
    <dbReference type="NCBI Taxonomy" id="321316"/>
    <lineage>
        <taxon>Bacteria</taxon>
        <taxon>Bacillati</taxon>
        <taxon>Actinomycetota</taxon>
        <taxon>Actinomycetes</taxon>
        <taxon>Streptosporangiales</taxon>
        <taxon>Streptosporangiaceae</taxon>
        <taxon>Sphaerisporangium</taxon>
    </lineage>
</organism>
<evidence type="ECO:0000313" key="3">
    <source>
        <dbReference type="EMBL" id="GGL05441.1"/>
    </source>
</evidence>
<reference evidence="3" key="2">
    <citation type="submission" date="2020-09" db="EMBL/GenBank/DDBJ databases">
        <authorList>
            <person name="Sun Q."/>
            <person name="Ohkuma M."/>
        </authorList>
    </citation>
    <scope>NUCLEOTIDE SEQUENCE</scope>
    <source>
        <strain evidence="3">JCM 13064</strain>
    </source>
</reference>
<keyword evidence="2" id="KW-1133">Transmembrane helix</keyword>
<accession>A0A917VQW8</accession>
<keyword evidence="2" id="KW-0472">Membrane</keyword>
<evidence type="ECO:0000313" key="4">
    <source>
        <dbReference type="Proteomes" id="UP000645217"/>
    </source>
</evidence>
<gene>
    <name evidence="3" type="ORF">GCM10007964_54590</name>
</gene>
<evidence type="ECO:0000256" key="2">
    <source>
        <dbReference type="SAM" id="Phobius"/>
    </source>
</evidence>
<name>A0A917VQW8_9ACTN</name>
<keyword evidence="2" id="KW-0812">Transmembrane</keyword>
<dbReference type="EMBL" id="BMNT01000033">
    <property type="protein sequence ID" value="GGL05441.1"/>
    <property type="molecule type" value="Genomic_DNA"/>
</dbReference>